<keyword evidence="6" id="KW-1185">Reference proteome</keyword>
<dbReference type="OrthoDB" id="2401965at2759"/>
<dbReference type="SUPFAM" id="SSF100920">
    <property type="entry name" value="Heat shock protein 70kD (HSP70), peptide-binding domain"/>
    <property type="match status" value="1"/>
</dbReference>
<dbReference type="PROSITE" id="PS01036">
    <property type="entry name" value="HSP70_3"/>
    <property type="match status" value="1"/>
</dbReference>
<gene>
    <name evidence="5" type="ORF">JKP88DRAFT_266605</name>
</gene>
<dbReference type="Gene3D" id="3.90.640.10">
    <property type="entry name" value="Actin, Chain A, domain 4"/>
    <property type="match status" value="1"/>
</dbReference>
<dbReference type="PANTHER" id="PTHR19375">
    <property type="entry name" value="HEAT SHOCK PROTEIN 70KDA"/>
    <property type="match status" value="1"/>
</dbReference>
<dbReference type="InterPro" id="IPR018181">
    <property type="entry name" value="Heat_shock_70_CS"/>
</dbReference>
<dbReference type="InterPro" id="IPR029047">
    <property type="entry name" value="HSP70_peptide-bd_sf"/>
</dbReference>
<dbReference type="GO" id="GO:0005524">
    <property type="term" value="F:ATP binding"/>
    <property type="evidence" value="ECO:0007669"/>
    <property type="project" value="UniProtKB-KW"/>
</dbReference>
<keyword evidence="2" id="KW-0067">ATP-binding</keyword>
<dbReference type="GO" id="GO:0140662">
    <property type="term" value="F:ATP-dependent protein folding chaperone"/>
    <property type="evidence" value="ECO:0007669"/>
    <property type="project" value="InterPro"/>
</dbReference>
<organism evidence="5 6">
    <name type="scientific">Tribonema minus</name>
    <dbReference type="NCBI Taxonomy" id="303371"/>
    <lineage>
        <taxon>Eukaryota</taxon>
        <taxon>Sar</taxon>
        <taxon>Stramenopiles</taxon>
        <taxon>Ochrophyta</taxon>
        <taxon>PX clade</taxon>
        <taxon>Xanthophyceae</taxon>
        <taxon>Tribonematales</taxon>
        <taxon>Tribonemataceae</taxon>
        <taxon>Tribonema</taxon>
    </lineage>
</organism>
<evidence type="ECO:0000313" key="5">
    <source>
        <dbReference type="EMBL" id="KAG5191278.1"/>
    </source>
</evidence>
<dbReference type="EMBL" id="JAFCMP010000021">
    <property type="protein sequence ID" value="KAG5191278.1"/>
    <property type="molecule type" value="Genomic_DNA"/>
</dbReference>
<dbReference type="Gene3D" id="3.30.420.40">
    <property type="match status" value="2"/>
</dbReference>
<evidence type="ECO:0000256" key="1">
    <source>
        <dbReference type="ARBA" id="ARBA00022741"/>
    </source>
</evidence>
<name>A0A835ZDW5_9STRA</name>
<keyword evidence="1" id="KW-0547">Nucleotide-binding</keyword>
<evidence type="ECO:0000313" key="6">
    <source>
        <dbReference type="Proteomes" id="UP000664859"/>
    </source>
</evidence>
<sequence>MSTGGSGKAASGGAAGDNSPRSANNIKWVCDNPIGFDLGTTNSCIGRIVMSGDKAVAQIIENAGGHATTPSCIAFMPDGSMLYGKHAREEAVQHPKNTIFDVKRIIGRKYSDAAVQKDIAEGIIPFFLKADDNDDDSDEILIQVRDDEFMSPITYTSIFIRHMRELAESKLGGKVTHGVIAVPAHFKDAQRGATLAAAYLGGFQKDCVLLIQEPTAAAFAYGLEKKGSAQNLVFDLGGGTFDVSVVESCNGNCTVKGTAGDMNLGGDNFTVDMVEWCIQEITLRVGAATAEVIKKDPESMALLRDKCEDANHTLSDADRAIINARALWKDDTGKSRDFKIEIKRDIFERRNQLLFDECIVQVSKALKEAGCTADSIDRIVLVGGSTRIPKIRQMLEHNFGNKLSHEVNPDQAVAIGATTFAASLNGQGGSRATLLDVVPLSLSIGHRDGSLSRVIKRNTHYPIKITHKVTTSVDNQIEAAITVYEGERELAANNTLLDTFYLAGITPAPRGETDILVTFAVNEHGILTASAEDTKSKNKTEGHVIKRTNAVSEEKLQELVQQVAEMHPIIANLQQQRDIAEMEVSRLREAMAALHKDVLIAEDAVEYMSQRKDVLGMEMSNLDACVNEITVQRISKQKDLADVTDVLKRAEAEVDSLNVKSQYERSRVGQAQVELMSLTMERLQVHTDIVCMKGEINTLRDVLEQTRASMFAAKHATAYAVDIATPAIPTVIVTPAAATPPAMPKIGTPVTMIPATAAPHTGRHAITNAPRNPTPVAPKPGGPRPFAPQCAAPRPMALPRPMAAKAVATRDGDADVDAARRRTFPKKRVIRTAPHRYRRTQIKGEFAAGEASSTG</sequence>
<dbReference type="PROSITE" id="PS00329">
    <property type="entry name" value="HSP70_2"/>
    <property type="match status" value="1"/>
</dbReference>
<evidence type="ECO:0000256" key="2">
    <source>
        <dbReference type="ARBA" id="ARBA00022840"/>
    </source>
</evidence>
<dbReference type="InterPro" id="IPR043129">
    <property type="entry name" value="ATPase_NBD"/>
</dbReference>
<keyword evidence="3" id="KW-0175">Coiled coil</keyword>
<dbReference type="Pfam" id="PF00012">
    <property type="entry name" value="HSP70"/>
    <property type="match status" value="1"/>
</dbReference>
<evidence type="ECO:0000256" key="4">
    <source>
        <dbReference type="SAM" id="MobiDB-lite"/>
    </source>
</evidence>
<dbReference type="AlphaFoldDB" id="A0A835ZDW5"/>
<dbReference type="Gene3D" id="2.60.34.10">
    <property type="entry name" value="Substrate Binding Domain Of DNAk, Chain A, domain 1"/>
    <property type="match status" value="1"/>
</dbReference>
<dbReference type="PRINTS" id="PR00301">
    <property type="entry name" value="HEATSHOCK70"/>
</dbReference>
<feature type="coiled-coil region" evidence="3">
    <location>
        <begin position="570"/>
        <end position="597"/>
    </location>
</feature>
<proteinExistence type="predicted"/>
<evidence type="ECO:0000256" key="3">
    <source>
        <dbReference type="SAM" id="Coils"/>
    </source>
</evidence>
<dbReference type="InterPro" id="IPR013126">
    <property type="entry name" value="Hsp_70_fam"/>
</dbReference>
<comment type="caution">
    <text evidence="5">The sequence shown here is derived from an EMBL/GenBank/DDBJ whole genome shotgun (WGS) entry which is preliminary data.</text>
</comment>
<protein>
    <submittedName>
        <fullName evidence="5">Hsp70 protein-domain-containing protein</fullName>
    </submittedName>
</protein>
<feature type="region of interest" description="Disordered" evidence="4">
    <location>
        <begin position="1"/>
        <end position="20"/>
    </location>
</feature>
<dbReference type="Proteomes" id="UP000664859">
    <property type="component" value="Unassembled WGS sequence"/>
</dbReference>
<reference evidence="5" key="1">
    <citation type="submission" date="2021-02" db="EMBL/GenBank/DDBJ databases">
        <title>First Annotated Genome of the Yellow-green Alga Tribonema minus.</title>
        <authorList>
            <person name="Mahan K.M."/>
        </authorList>
    </citation>
    <scope>NUCLEOTIDE SEQUENCE</scope>
    <source>
        <strain evidence="5">UTEX B ZZ1240</strain>
    </source>
</reference>
<accession>A0A835ZDW5</accession>
<dbReference type="SUPFAM" id="SSF53067">
    <property type="entry name" value="Actin-like ATPase domain"/>
    <property type="match status" value="2"/>
</dbReference>